<keyword evidence="4" id="KW-1185">Reference proteome</keyword>
<sequence>MSTRDGRAWFPLPVRWTLAVSLALLTSTACGSQAHEADPTAGRATAGPAGLGPAPGGAGCPAGGGAVPDDVNRAGTDDLDGDGLADELWLAHDEGLRLLGVSTAGGARFSVVLNQWDEGAQEQRAGDRVSALAGRLGDGSAVILVNLGRSAALYSVVNCYIVATTDTENRPWLFDLGYEGTGDGVGCVGDASGRILVSYRAEYDSAKQTYTVSRRTVTLDRTGKRAGAGRSEVLGRGLAEGSAEVRRAQSVSCGNNAEISEPVF</sequence>
<feature type="compositionally biased region" description="Low complexity" evidence="1">
    <location>
        <begin position="39"/>
        <end position="48"/>
    </location>
</feature>
<evidence type="ECO:0008006" key="5">
    <source>
        <dbReference type="Google" id="ProtNLM"/>
    </source>
</evidence>
<dbReference type="RefSeq" id="WP_307249456.1">
    <property type="nucleotide sequence ID" value="NZ_JAUSQZ010000001.1"/>
</dbReference>
<dbReference type="EMBL" id="JAUSQZ010000001">
    <property type="protein sequence ID" value="MDP9830384.1"/>
    <property type="molecule type" value="Genomic_DNA"/>
</dbReference>
<reference evidence="3 4" key="1">
    <citation type="submission" date="2023-07" db="EMBL/GenBank/DDBJ databases">
        <title>Sequencing the genomes of 1000 actinobacteria strains.</title>
        <authorList>
            <person name="Klenk H.-P."/>
        </authorList>
    </citation>
    <scope>NUCLEOTIDE SEQUENCE [LARGE SCALE GENOMIC DNA]</scope>
    <source>
        <strain evidence="3 4">DSM 44388</strain>
    </source>
</reference>
<feature type="signal peptide" evidence="2">
    <location>
        <begin position="1"/>
        <end position="34"/>
    </location>
</feature>
<evidence type="ECO:0000313" key="3">
    <source>
        <dbReference type="EMBL" id="MDP9830384.1"/>
    </source>
</evidence>
<organism evidence="3 4">
    <name type="scientific">Kineosporia succinea</name>
    <dbReference type="NCBI Taxonomy" id="84632"/>
    <lineage>
        <taxon>Bacteria</taxon>
        <taxon>Bacillati</taxon>
        <taxon>Actinomycetota</taxon>
        <taxon>Actinomycetes</taxon>
        <taxon>Kineosporiales</taxon>
        <taxon>Kineosporiaceae</taxon>
        <taxon>Kineosporia</taxon>
    </lineage>
</organism>
<feature type="compositionally biased region" description="Gly residues" evidence="1">
    <location>
        <begin position="49"/>
        <end position="66"/>
    </location>
</feature>
<dbReference type="PROSITE" id="PS51257">
    <property type="entry name" value="PROKAR_LIPOPROTEIN"/>
    <property type="match status" value="1"/>
</dbReference>
<comment type="caution">
    <text evidence="3">The sequence shown here is derived from an EMBL/GenBank/DDBJ whole genome shotgun (WGS) entry which is preliminary data.</text>
</comment>
<name>A0ABT9PDB1_9ACTN</name>
<proteinExistence type="predicted"/>
<accession>A0ABT9PDB1</accession>
<evidence type="ECO:0000256" key="2">
    <source>
        <dbReference type="SAM" id="SignalP"/>
    </source>
</evidence>
<evidence type="ECO:0000256" key="1">
    <source>
        <dbReference type="SAM" id="MobiDB-lite"/>
    </source>
</evidence>
<feature type="region of interest" description="Disordered" evidence="1">
    <location>
        <begin position="34"/>
        <end position="68"/>
    </location>
</feature>
<evidence type="ECO:0000313" key="4">
    <source>
        <dbReference type="Proteomes" id="UP001235712"/>
    </source>
</evidence>
<dbReference type="Proteomes" id="UP001235712">
    <property type="component" value="Unassembled WGS sequence"/>
</dbReference>
<feature type="chain" id="PRO_5047374716" description="VCBS repeat protein" evidence="2">
    <location>
        <begin position="35"/>
        <end position="264"/>
    </location>
</feature>
<protein>
    <recommendedName>
        <fullName evidence="5">VCBS repeat protein</fullName>
    </recommendedName>
</protein>
<keyword evidence="2" id="KW-0732">Signal</keyword>
<gene>
    <name evidence="3" type="ORF">J2S57_006133</name>
</gene>